<dbReference type="Proteomes" id="UP001152888">
    <property type="component" value="Unassembled WGS sequence"/>
</dbReference>
<comment type="caution">
    <text evidence="2">The sequence shown here is derived from an EMBL/GenBank/DDBJ whole genome shotgun (WGS) entry which is preliminary data.</text>
</comment>
<dbReference type="InterPro" id="IPR036034">
    <property type="entry name" value="PDZ_sf"/>
</dbReference>
<dbReference type="OrthoDB" id="43580at2759"/>
<feature type="domain" description="PDZ" evidence="1">
    <location>
        <begin position="23"/>
        <end position="57"/>
    </location>
</feature>
<evidence type="ECO:0000259" key="1">
    <source>
        <dbReference type="PROSITE" id="PS50106"/>
    </source>
</evidence>
<dbReference type="CDD" id="cd00136">
    <property type="entry name" value="PDZ_canonical"/>
    <property type="match status" value="1"/>
</dbReference>
<dbReference type="AlphaFoldDB" id="A0A9P0KFR0"/>
<dbReference type="PROSITE" id="PS50106">
    <property type="entry name" value="PDZ"/>
    <property type="match status" value="1"/>
</dbReference>
<dbReference type="Gene3D" id="2.30.42.10">
    <property type="match status" value="1"/>
</dbReference>
<protein>
    <recommendedName>
        <fullName evidence="1">PDZ domain-containing protein</fullName>
    </recommendedName>
</protein>
<accession>A0A9P0KFR0</accession>
<dbReference type="EMBL" id="CAKOFQ010006776">
    <property type="protein sequence ID" value="CAH1970562.1"/>
    <property type="molecule type" value="Genomic_DNA"/>
</dbReference>
<dbReference type="SMART" id="SM00228">
    <property type="entry name" value="PDZ"/>
    <property type="match status" value="1"/>
</dbReference>
<organism evidence="2 3">
    <name type="scientific">Acanthoscelides obtectus</name>
    <name type="common">Bean weevil</name>
    <name type="synonym">Bruchus obtectus</name>
    <dbReference type="NCBI Taxonomy" id="200917"/>
    <lineage>
        <taxon>Eukaryota</taxon>
        <taxon>Metazoa</taxon>
        <taxon>Ecdysozoa</taxon>
        <taxon>Arthropoda</taxon>
        <taxon>Hexapoda</taxon>
        <taxon>Insecta</taxon>
        <taxon>Pterygota</taxon>
        <taxon>Neoptera</taxon>
        <taxon>Endopterygota</taxon>
        <taxon>Coleoptera</taxon>
        <taxon>Polyphaga</taxon>
        <taxon>Cucujiformia</taxon>
        <taxon>Chrysomeloidea</taxon>
        <taxon>Chrysomelidae</taxon>
        <taxon>Bruchinae</taxon>
        <taxon>Bruchini</taxon>
        <taxon>Acanthoscelides</taxon>
    </lineage>
</organism>
<evidence type="ECO:0000313" key="3">
    <source>
        <dbReference type="Proteomes" id="UP001152888"/>
    </source>
</evidence>
<evidence type="ECO:0000313" key="2">
    <source>
        <dbReference type="EMBL" id="CAH1970562.1"/>
    </source>
</evidence>
<reference evidence="2" key="1">
    <citation type="submission" date="2022-03" db="EMBL/GenBank/DDBJ databases">
        <authorList>
            <person name="Sayadi A."/>
        </authorList>
    </citation>
    <scope>NUCLEOTIDE SEQUENCE</scope>
</reference>
<sequence length="100" mass="11195">MVDLGGYVIILVETKDKKIKLYGSPADKDNLEVGDEILEVNGKTLEDATHTEVINHIHQCIRSRTICLRVKRRSGARLGKRKGKTGCCQVVDYVGELRKT</sequence>
<proteinExistence type="predicted"/>
<dbReference type="Pfam" id="PF00595">
    <property type="entry name" value="PDZ"/>
    <property type="match status" value="1"/>
</dbReference>
<keyword evidence="3" id="KW-1185">Reference proteome</keyword>
<dbReference type="InterPro" id="IPR001478">
    <property type="entry name" value="PDZ"/>
</dbReference>
<gene>
    <name evidence="2" type="ORF">ACAOBT_LOCUS8989</name>
</gene>
<name>A0A9P0KFR0_ACAOB</name>
<dbReference type="SUPFAM" id="SSF50156">
    <property type="entry name" value="PDZ domain-like"/>
    <property type="match status" value="1"/>
</dbReference>